<dbReference type="InterPro" id="IPR020509">
    <property type="entry name" value="Uncharacterised_YnzE"/>
</dbReference>
<gene>
    <name evidence="2" type="ORF">DFO70_103470</name>
</gene>
<dbReference type="AlphaFoldDB" id="A0A366K2D2"/>
<keyword evidence="3" id="KW-1185">Reference proteome</keyword>
<dbReference type="OrthoDB" id="8479580at2"/>
<dbReference type="Pfam" id="PF17329">
    <property type="entry name" value="DUF5367"/>
    <property type="match status" value="1"/>
</dbReference>
<keyword evidence="1" id="KW-0812">Transmembrane</keyword>
<protein>
    <recommendedName>
        <fullName evidence="4">Integral inner membrane protein</fullName>
    </recommendedName>
</protein>
<keyword evidence="1" id="KW-1133">Transmembrane helix</keyword>
<evidence type="ECO:0008006" key="4">
    <source>
        <dbReference type="Google" id="ProtNLM"/>
    </source>
</evidence>
<sequence length="123" mass="14136">MLNIAWGVLLWMSATILFRLFGQIFLIPEQVFFVLAIFILAIPLITIATYPYYYFRNIPETERLKAAVQIALPGMLLDILSIIYFAKVFPNLTDVSLPLFASWLLWAYSLILLTGFSIKNNNK</sequence>
<organism evidence="2 3">
    <name type="scientific">Cytobacillus firmus</name>
    <name type="common">Bacillus firmus</name>
    <dbReference type="NCBI Taxonomy" id="1399"/>
    <lineage>
        <taxon>Bacteria</taxon>
        <taxon>Bacillati</taxon>
        <taxon>Bacillota</taxon>
        <taxon>Bacilli</taxon>
        <taxon>Bacillales</taxon>
        <taxon>Bacillaceae</taxon>
        <taxon>Cytobacillus</taxon>
    </lineage>
</organism>
<accession>A0A366K2D2</accession>
<feature type="transmembrane region" description="Helical" evidence="1">
    <location>
        <begin position="98"/>
        <end position="118"/>
    </location>
</feature>
<comment type="caution">
    <text evidence="2">The sequence shown here is derived from an EMBL/GenBank/DDBJ whole genome shotgun (WGS) entry which is preliminary data.</text>
</comment>
<keyword evidence="1" id="KW-0472">Membrane</keyword>
<evidence type="ECO:0000313" key="2">
    <source>
        <dbReference type="EMBL" id="RBP95427.1"/>
    </source>
</evidence>
<proteinExistence type="predicted"/>
<reference evidence="2 3" key="1">
    <citation type="submission" date="2018-06" db="EMBL/GenBank/DDBJ databases">
        <title>Freshwater and sediment microbial communities from various areas in North America, analyzing microbe dynamics in response to fracking.</title>
        <authorList>
            <person name="Lamendella R."/>
        </authorList>
    </citation>
    <scope>NUCLEOTIDE SEQUENCE [LARGE SCALE GENOMIC DNA]</scope>
    <source>
        <strain evidence="2 3">14_TX</strain>
    </source>
</reference>
<feature type="transmembrane region" description="Helical" evidence="1">
    <location>
        <begin position="32"/>
        <end position="54"/>
    </location>
</feature>
<dbReference type="RefSeq" id="WP_113882101.1">
    <property type="nucleotide sequence ID" value="NZ_QNSF01000003.1"/>
</dbReference>
<name>A0A366K2D2_CYTFI</name>
<feature type="transmembrane region" description="Helical" evidence="1">
    <location>
        <begin position="66"/>
        <end position="86"/>
    </location>
</feature>
<evidence type="ECO:0000256" key="1">
    <source>
        <dbReference type="SAM" id="Phobius"/>
    </source>
</evidence>
<evidence type="ECO:0000313" key="3">
    <source>
        <dbReference type="Proteomes" id="UP000252731"/>
    </source>
</evidence>
<dbReference type="EMBL" id="QNSF01000003">
    <property type="protein sequence ID" value="RBP95427.1"/>
    <property type="molecule type" value="Genomic_DNA"/>
</dbReference>
<dbReference type="Proteomes" id="UP000252731">
    <property type="component" value="Unassembled WGS sequence"/>
</dbReference>